<dbReference type="Proteomes" id="UP001234202">
    <property type="component" value="Unassembled WGS sequence"/>
</dbReference>
<name>A0ACC2XNR8_9TREE</name>
<dbReference type="EMBL" id="JASBWV010000008">
    <property type="protein sequence ID" value="KAJ9125011.1"/>
    <property type="molecule type" value="Genomic_DNA"/>
</dbReference>
<comment type="caution">
    <text evidence="1">The sequence shown here is derived from an EMBL/GenBank/DDBJ whole genome shotgun (WGS) entry which is preliminary data.</text>
</comment>
<gene>
    <name evidence="1" type="ORF">QFC24_002943</name>
</gene>
<keyword evidence="2" id="KW-1185">Reference proteome</keyword>
<sequence length="2027" mass="217738">MDLPALTEAPVEASRPPADNEAAMLLLGLYEQPSPQHTPQSAQGQLQGYQAEHTQPESRQQDFQQSSHLTPTVNSASNGFQRRGHSPFEQSRPVSSASPVNGPTPIEAAPSPVPLQPTVISGVSTNRLLPPVPPSVAQQQAQAQSQSQVDFASARQTSVNGTITGYRGPESFLSSQQPQLGRAANGSYSHQPLTATSSKSPSLSTVSPKQTFATSASAIGQNYNRAPTGTGGSPMTSYAAPVISTGQNRISHLLNNSTSSVMPPSPGRNGHPAPLPYHTHTYSSQPYKLVSTNNPYSSVPTPQQPVTNAQSNTSRTVYSGKQESSGSIGEGQSSLRGYDSTAASRMNGNTNTSAAHYSLPISPYNTQQVMQSASAAGPMQYVSVPGKGIMYTPVQGVDHVSFHPQHQQQQPLKQHHHHHHHQPSQAGIDPTTKQEAPPVQQSPALGQLVNQASPIAVSSSLVPQSDPLPPQPPVPKAVQPRKRKRSASGSQANTKGLQPKSAAPATAPTATAGSNARPDLPHFMGFDNQLYRCICDTTIEPERGSSVQCERCLAWQHAGCFGIKEETLEGLTYFCHICKGGSYNRNEEYIAYVKDLETRLMSGEVVSGILSVNPTLQLVSETAAVRDGKKTRGSARGRPRARENSNVSGTRPSLPPVEAVTEGPASEHEMAVLPSVAEKPLSTSAAIPKPQRRKTGATRGSKSKVKDGMATASAETPITPLVPSNNIRPATGNASRPTTHSPERETQSVTRENTAVSAGATIIAESSAPLRLLEYIPLKENMVRGQAVKRTVYKFLEEWVEGDGETSARPLDNGVHSTKTQSTGAPGEQLADAQDVTDGPLVAPRLQEFSRDILGPPIPPAVIYSSRLEDVAVPTYVKAKDKDETFFFPPGRTFLSVPDPKDAPSTAPIRPSVVYGVHVRRTAVSGDFLGELKGEVKDSETYHRDPINQYATLGITKPYTRRLGPPVDLVIDGRIYGNDMRFVRSGCHPNAVFRPIIFRRKNGEKPSLCFGIFATTTIPAGQEVILGWEWDDDHVIHALAADVPTITKGSRLQHRFALVASHLLGSFRSCACDDDTTCAWLRLMQLSVAGQPIPALNFRPNKKSRKTKDFPAGYGPLVGAIRGWRRNEIARFEAELERELLEKHNLAYEAEQREVDDTGLAESPIHDHNVSEERDSESEQDLESYAEGSMVAAGSMVADGSSDGEEEHTGGPMVMDTMEDTNANAANSPASLGKISLQASREDSEPLDADGNTGPDDLSGPEDDEDDVDMDEDNDNSTITHTDHADVGTADGRFERTPPPTEPTGIRSFPDTTPQSPADAMDASLEADVDRTMSKGDLSLALVDASPTPHNGRTAEEDSPLTSADTRDTPSPLLLPANDAFVSQMTGDHHPYDDSGDEDDGNLTDATASTIPLSHHSDDEDNLDSVSILQYQSTASQEKNEKAKISPAHLTPPSNGPVNTLYRRRRVLSPSSPIEGTERSIATPSGVKILSDFHGSPERAPSSSLSPVLPSNSLAEMFNEEESRATPRIGRTTPAKDNAISSISPKADLSGEEPPASESPLNQRGSPANGNAATSVTALNADVRNPVIKDFTLTGQSVTHSETGDDQATESSATVTADPASQPVTESFAEPAPAPKKRRLDLKKFMTGKRTNVLEATISPPRAPEDSIVNDVSTATTSQTNVIGNESPVSSNLLAPAAVPPPLSPPPPPPILSPTGTDVPENSKSNETPWWTAPSTSRPSFSSVSETRPKLGAVSADLTRPAALDFTSPEVSMNAERMLKDEKPVFEPLPVTLVPSPNSTVRPWSLIEVEDKDQEQNGFDVKAFSTFSLGIENGATAHVPSALTPRSEPPKALTSPFDWHSKLPTANSASHWSKIPPALEQKDLPPHVDPDSRRSDRFGSMPSASRSPPKSSLLLMSPQRMPPAGPRASLAPVRPLELKDTRDLSRDREIDRDRDIRERDREREVPRGPRIEYRGRGGVPRGTAFTPRGTWHAEPYRGRARGTGEFRGRGFFPRGRGAFFNNRGRGT</sequence>
<evidence type="ECO:0000313" key="1">
    <source>
        <dbReference type="EMBL" id="KAJ9125011.1"/>
    </source>
</evidence>
<accession>A0ACC2XNR8</accession>
<proteinExistence type="predicted"/>
<organism evidence="1 2">
    <name type="scientific">Naganishia onofrii</name>
    <dbReference type="NCBI Taxonomy" id="1851511"/>
    <lineage>
        <taxon>Eukaryota</taxon>
        <taxon>Fungi</taxon>
        <taxon>Dikarya</taxon>
        <taxon>Basidiomycota</taxon>
        <taxon>Agaricomycotina</taxon>
        <taxon>Tremellomycetes</taxon>
        <taxon>Filobasidiales</taxon>
        <taxon>Filobasidiaceae</taxon>
        <taxon>Naganishia</taxon>
    </lineage>
</organism>
<evidence type="ECO:0000313" key="2">
    <source>
        <dbReference type="Proteomes" id="UP001234202"/>
    </source>
</evidence>
<reference evidence="1" key="1">
    <citation type="submission" date="2023-04" db="EMBL/GenBank/DDBJ databases">
        <title>Draft Genome sequencing of Naganishia species isolated from polar environments using Oxford Nanopore Technology.</title>
        <authorList>
            <person name="Leo P."/>
            <person name="Venkateswaran K."/>
        </authorList>
    </citation>
    <scope>NUCLEOTIDE SEQUENCE</scope>
    <source>
        <strain evidence="1">DBVPG 5303</strain>
    </source>
</reference>
<protein>
    <submittedName>
        <fullName evidence="1">Uncharacterized protein</fullName>
    </submittedName>
</protein>